<name>A0A1G9X7T1_9ACTO</name>
<feature type="signal peptide" evidence="1">
    <location>
        <begin position="1"/>
        <end position="29"/>
    </location>
</feature>
<dbReference type="PROSITE" id="PS51257">
    <property type="entry name" value="PROKAR_LIPOPROTEIN"/>
    <property type="match status" value="1"/>
</dbReference>
<sequence length="185" mass="19565">MTRSAARPTRRTRLLGTGAALLLGISALAGCSAHPGQAAIVNYTNTDGVSSTVTISEQEVQDATEDLGEYAAVSGDEGLDAVFVLNALMALPAVEQLGEDYGITVTDADALDALQQIAPDVDYSPAAVDVFRYYLLATQINTLEDQDAVSARFQELQNGLSLDISPRYQGGGAWLLQDDTQLRLG</sequence>
<dbReference type="RefSeq" id="WP_092610859.1">
    <property type="nucleotide sequence ID" value="NZ_FNHU01000009.1"/>
</dbReference>
<feature type="chain" id="PRO_5038904643" description="SurA N-terminal domain-containing protein" evidence="1">
    <location>
        <begin position="30"/>
        <end position="185"/>
    </location>
</feature>
<evidence type="ECO:0000313" key="3">
    <source>
        <dbReference type="Proteomes" id="UP000199671"/>
    </source>
</evidence>
<proteinExistence type="predicted"/>
<evidence type="ECO:0000256" key="1">
    <source>
        <dbReference type="SAM" id="SignalP"/>
    </source>
</evidence>
<reference evidence="2 3" key="1">
    <citation type="submission" date="2016-10" db="EMBL/GenBank/DDBJ databases">
        <authorList>
            <person name="de Groot N.N."/>
        </authorList>
    </citation>
    <scope>NUCLEOTIDE SEQUENCE [LARGE SCALE GENOMIC DNA]</scope>
    <source>
        <strain evidence="2 3">KPR-7B</strain>
    </source>
</reference>
<organism evidence="2 3">
    <name type="scientific">Actinomyces ruminicola</name>
    <dbReference type="NCBI Taxonomy" id="332524"/>
    <lineage>
        <taxon>Bacteria</taxon>
        <taxon>Bacillati</taxon>
        <taxon>Actinomycetota</taxon>
        <taxon>Actinomycetes</taxon>
        <taxon>Actinomycetales</taxon>
        <taxon>Actinomycetaceae</taxon>
        <taxon>Actinomyces</taxon>
    </lineage>
</organism>
<evidence type="ECO:0000313" key="2">
    <source>
        <dbReference type="EMBL" id="SDM92581.1"/>
    </source>
</evidence>
<dbReference type="AlphaFoldDB" id="A0A1G9X7T1"/>
<dbReference type="OrthoDB" id="3254621at2"/>
<gene>
    <name evidence="2" type="ORF">SAMN04487766_10920</name>
</gene>
<evidence type="ECO:0008006" key="4">
    <source>
        <dbReference type="Google" id="ProtNLM"/>
    </source>
</evidence>
<accession>A0A1G9X7T1</accession>
<dbReference type="Proteomes" id="UP000199671">
    <property type="component" value="Unassembled WGS sequence"/>
</dbReference>
<keyword evidence="1" id="KW-0732">Signal</keyword>
<protein>
    <recommendedName>
        <fullName evidence="4">SurA N-terminal domain-containing protein</fullName>
    </recommendedName>
</protein>
<dbReference type="EMBL" id="FNHU01000009">
    <property type="protein sequence ID" value="SDM92581.1"/>
    <property type="molecule type" value="Genomic_DNA"/>
</dbReference>